<dbReference type="EMBL" id="BMAW01115432">
    <property type="protein sequence ID" value="GFT66023.1"/>
    <property type="molecule type" value="Genomic_DNA"/>
</dbReference>
<keyword evidence="2" id="KW-1185">Reference proteome</keyword>
<comment type="caution">
    <text evidence="1">The sequence shown here is derived from an EMBL/GenBank/DDBJ whole genome shotgun (WGS) entry which is preliminary data.</text>
</comment>
<dbReference type="AlphaFoldDB" id="A0A8X6TZE6"/>
<organism evidence="1 2">
    <name type="scientific">Nephila pilipes</name>
    <name type="common">Giant wood spider</name>
    <name type="synonym">Nephila maculata</name>
    <dbReference type="NCBI Taxonomy" id="299642"/>
    <lineage>
        <taxon>Eukaryota</taxon>
        <taxon>Metazoa</taxon>
        <taxon>Ecdysozoa</taxon>
        <taxon>Arthropoda</taxon>
        <taxon>Chelicerata</taxon>
        <taxon>Arachnida</taxon>
        <taxon>Araneae</taxon>
        <taxon>Araneomorphae</taxon>
        <taxon>Entelegynae</taxon>
        <taxon>Araneoidea</taxon>
        <taxon>Nephilidae</taxon>
        <taxon>Nephila</taxon>
    </lineage>
</organism>
<protein>
    <submittedName>
        <fullName evidence="1">Uncharacterized protein</fullName>
    </submittedName>
</protein>
<dbReference type="Proteomes" id="UP000887013">
    <property type="component" value="Unassembled WGS sequence"/>
</dbReference>
<proteinExistence type="predicted"/>
<accession>A0A8X6TZE6</accession>
<dbReference type="GO" id="GO:0071897">
    <property type="term" value="P:DNA biosynthetic process"/>
    <property type="evidence" value="ECO:0007669"/>
    <property type="project" value="UniProtKB-ARBA"/>
</dbReference>
<dbReference type="Gene3D" id="3.10.10.10">
    <property type="entry name" value="HIV Type 1 Reverse Transcriptase, subunit A, domain 1"/>
    <property type="match status" value="1"/>
</dbReference>
<gene>
    <name evidence="1" type="ORF">NPIL_452431</name>
</gene>
<evidence type="ECO:0000313" key="1">
    <source>
        <dbReference type="EMBL" id="GFT66023.1"/>
    </source>
</evidence>
<name>A0A8X6TZE6_NEPPI</name>
<reference evidence="1" key="1">
    <citation type="submission" date="2020-08" db="EMBL/GenBank/DDBJ databases">
        <title>Multicomponent nature underlies the extraordinary mechanical properties of spider dragline silk.</title>
        <authorList>
            <person name="Kono N."/>
            <person name="Nakamura H."/>
            <person name="Mori M."/>
            <person name="Yoshida Y."/>
            <person name="Ohtoshi R."/>
            <person name="Malay A.D."/>
            <person name="Moran D.A.P."/>
            <person name="Tomita M."/>
            <person name="Numata K."/>
            <person name="Arakawa K."/>
        </authorList>
    </citation>
    <scope>NUCLEOTIDE SEQUENCE</scope>
</reference>
<sequence length="92" mass="10391">MSQSHRLSPQAELRIVQTQYDHQFLLLIYSSGSVHEQKGDSHHLSVDLRQIKKKINLDRSPVPHIDDIIGSVENSKVFAKQDLKIVFLSGSG</sequence>
<dbReference type="InterPro" id="IPR043502">
    <property type="entry name" value="DNA/RNA_pol_sf"/>
</dbReference>
<dbReference type="InterPro" id="IPR043128">
    <property type="entry name" value="Rev_trsase/Diguanyl_cyclase"/>
</dbReference>
<dbReference type="Gene3D" id="3.30.70.270">
    <property type="match status" value="1"/>
</dbReference>
<feature type="non-terminal residue" evidence="1">
    <location>
        <position position="92"/>
    </location>
</feature>
<evidence type="ECO:0000313" key="2">
    <source>
        <dbReference type="Proteomes" id="UP000887013"/>
    </source>
</evidence>
<dbReference type="SUPFAM" id="SSF56672">
    <property type="entry name" value="DNA/RNA polymerases"/>
    <property type="match status" value="1"/>
</dbReference>